<organism evidence="2">
    <name type="scientific">bioreactor metagenome</name>
    <dbReference type="NCBI Taxonomy" id="1076179"/>
    <lineage>
        <taxon>unclassified sequences</taxon>
        <taxon>metagenomes</taxon>
        <taxon>ecological metagenomes</taxon>
    </lineage>
</organism>
<gene>
    <name evidence="2" type="ORF">SDC9_189125</name>
</gene>
<name>A0A645HSX7_9ZZZZ</name>
<dbReference type="EMBL" id="VSSQ01098722">
    <property type="protein sequence ID" value="MPN41572.1"/>
    <property type="molecule type" value="Genomic_DNA"/>
</dbReference>
<proteinExistence type="predicted"/>
<keyword evidence="1" id="KW-0812">Transmembrane</keyword>
<accession>A0A645HSX7</accession>
<evidence type="ECO:0000256" key="1">
    <source>
        <dbReference type="SAM" id="Phobius"/>
    </source>
</evidence>
<comment type="caution">
    <text evidence="2">The sequence shown here is derived from an EMBL/GenBank/DDBJ whole genome shotgun (WGS) entry which is preliminary data.</text>
</comment>
<reference evidence="2" key="1">
    <citation type="submission" date="2019-08" db="EMBL/GenBank/DDBJ databases">
        <authorList>
            <person name="Kucharzyk K."/>
            <person name="Murdoch R.W."/>
            <person name="Higgins S."/>
            <person name="Loffler F."/>
        </authorList>
    </citation>
    <scope>NUCLEOTIDE SEQUENCE</scope>
</reference>
<protein>
    <submittedName>
        <fullName evidence="2">Uncharacterized protein</fullName>
    </submittedName>
</protein>
<keyword evidence="1" id="KW-1133">Transmembrane helix</keyword>
<dbReference type="AlphaFoldDB" id="A0A645HSX7"/>
<keyword evidence="1" id="KW-0472">Membrane</keyword>
<sequence>MFLGGHVENGFFMNWFGNQAGEGMEYFILVLGLALAGMLGGSGKFSVDNLISKYLK</sequence>
<evidence type="ECO:0000313" key="2">
    <source>
        <dbReference type="EMBL" id="MPN41572.1"/>
    </source>
</evidence>
<feature type="transmembrane region" description="Helical" evidence="1">
    <location>
        <begin position="26"/>
        <end position="47"/>
    </location>
</feature>